<dbReference type="GO" id="GO:0046872">
    <property type="term" value="F:metal ion binding"/>
    <property type="evidence" value="ECO:0007669"/>
    <property type="project" value="UniProtKB-UniRule"/>
</dbReference>
<keyword evidence="8 11" id="KW-0460">Magnesium</keyword>
<dbReference type="GO" id="GO:0005829">
    <property type="term" value="C:cytosol"/>
    <property type="evidence" value="ECO:0007669"/>
    <property type="project" value="TreeGrafter"/>
</dbReference>
<evidence type="ECO:0000256" key="6">
    <source>
        <dbReference type="ARBA" id="ARBA00022679"/>
    </source>
</evidence>
<evidence type="ECO:0000256" key="3">
    <source>
        <dbReference type="ARBA" id="ARBA00005046"/>
    </source>
</evidence>
<comment type="function">
    <text evidence="2 11">Catalyzes the insertion of molybdate into adenylated molybdopterin with the concomitant release of AMP.</text>
</comment>
<dbReference type="Pfam" id="PF03453">
    <property type="entry name" value="MoeA_N"/>
    <property type="match status" value="1"/>
</dbReference>
<comment type="catalytic activity">
    <reaction evidence="10">
        <text>adenylyl-molybdopterin + molybdate = Mo-molybdopterin + AMP + H(+)</text>
        <dbReference type="Rhea" id="RHEA:35047"/>
        <dbReference type="ChEBI" id="CHEBI:15378"/>
        <dbReference type="ChEBI" id="CHEBI:36264"/>
        <dbReference type="ChEBI" id="CHEBI:62727"/>
        <dbReference type="ChEBI" id="CHEBI:71302"/>
        <dbReference type="ChEBI" id="CHEBI:456215"/>
        <dbReference type="EC" id="2.10.1.1"/>
    </reaction>
</comment>
<feature type="domain" description="MoaB/Mog" evidence="12">
    <location>
        <begin position="204"/>
        <end position="346"/>
    </location>
</feature>
<dbReference type="Gene3D" id="2.170.190.11">
    <property type="entry name" value="Molybdopterin biosynthesis moea protein, domain 3"/>
    <property type="match status" value="1"/>
</dbReference>
<dbReference type="SUPFAM" id="SSF63882">
    <property type="entry name" value="MoeA N-terminal region -like"/>
    <property type="match status" value="1"/>
</dbReference>
<dbReference type="AlphaFoldDB" id="F9VVK9"/>
<comment type="pathway">
    <text evidence="3 11">Cofactor biosynthesis; molybdopterin biosynthesis.</text>
</comment>
<dbReference type="Pfam" id="PF00994">
    <property type="entry name" value="MoCF_biosynth"/>
    <property type="match status" value="1"/>
</dbReference>
<dbReference type="SMART" id="SM00852">
    <property type="entry name" value="MoCF_biosynth"/>
    <property type="match status" value="1"/>
</dbReference>
<dbReference type="InterPro" id="IPR036425">
    <property type="entry name" value="MoaB/Mog-like_dom_sf"/>
</dbReference>
<comment type="similarity">
    <text evidence="4 11">Belongs to the MoeA family.</text>
</comment>
<dbReference type="FunFam" id="3.40.980.10:FF:000004">
    <property type="entry name" value="Molybdopterin molybdenumtransferase"/>
    <property type="match status" value="1"/>
</dbReference>
<evidence type="ECO:0000256" key="8">
    <source>
        <dbReference type="ARBA" id="ARBA00022842"/>
    </source>
</evidence>
<protein>
    <recommendedName>
        <fullName evidence="11">Molybdopterin molybdenumtransferase</fullName>
        <ecNumber evidence="11">2.10.1.1</ecNumber>
    </recommendedName>
</protein>
<evidence type="ECO:0000313" key="13">
    <source>
        <dbReference type="EMBL" id="GAA12638.1"/>
    </source>
</evidence>
<sequence>MHAYDDCSHDATPEIRSVVEHQQAVAALFGNPRPVLRPLTDVHGAALAREIVAPISLPPFDNSAMDGFAVRSADFVDASPQHPVTFPVTDDIPAGRTDVPVLAAGTAHRIMTGAPVPSGADVVIPVEAAQSALGMSRPPARSAESAVTISSALPAGRNIRRVGSDITAGAPVLAAGTVIGAAQIGILAALGFTEVPVYAQQRVAILSTGSELVRPGSPLLPGQIYESNGAMLTAACIEAGAQAQHMHFVPDDIGEFLRRLREISVDADLIITSGGVSAGAYEVVKEALTEVGGVEFVKVAMQPGKPQGCGRFRFADGQSIPIITVPGNPVSSMVSFEVFIREPLRAAMGLPIRRDRIRARLDTAVTSPPGKRQFQRGVFVDRPDGPWITPIGPPASHHLSNLAHADVLVDIPADAVDLAAGDEIEVIRI</sequence>
<dbReference type="InterPro" id="IPR038987">
    <property type="entry name" value="MoeA-like"/>
</dbReference>
<keyword evidence="7 11" id="KW-0479">Metal-binding</keyword>
<organism evidence="13 14">
    <name type="scientific">Gordonia alkanivorans NBRC 16433</name>
    <dbReference type="NCBI Taxonomy" id="1027371"/>
    <lineage>
        <taxon>Bacteria</taxon>
        <taxon>Bacillati</taxon>
        <taxon>Actinomycetota</taxon>
        <taxon>Actinomycetes</taxon>
        <taxon>Mycobacteriales</taxon>
        <taxon>Gordoniaceae</taxon>
        <taxon>Gordonia</taxon>
    </lineage>
</organism>
<keyword evidence="6 11" id="KW-0808">Transferase</keyword>
<dbReference type="Gene3D" id="3.40.980.10">
    <property type="entry name" value="MoaB/Mog-like domain"/>
    <property type="match status" value="1"/>
</dbReference>
<dbReference type="STRING" id="1027371.GOALK_056_00710"/>
<evidence type="ECO:0000259" key="12">
    <source>
        <dbReference type="SMART" id="SM00852"/>
    </source>
</evidence>
<name>F9VVK9_9ACTN</name>
<evidence type="ECO:0000256" key="1">
    <source>
        <dbReference type="ARBA" id="ARBA00001946"/>
    </source>
</evidence>
<proteinExistence type="inferred from homology"/>
<evidence type="ECO:0000313" key="14">
    <source>
        <dbReference type="Proteomes" id="UP000003558"/>
    </source>
</evidence>
<dbReference type="GO" id="GO:0006777">
    <property type="term" value="P:Mo-molybdopterin cofactor biosynthetic process"/>
    <property type="evidence" value="ECO:0007669"/>
    <property type="project" value="UniProtKB-UniRule"/>
</dbReference>
<dbReference type="EC" id="2.10.1.1" evidence="11"/>
<dbReference type="PANTHER" id="PTHR10192:SF5">
    <property type="entry name" value="GEPHYRIN"/>
    <property type="match status" value="1"/>
</dbReference>
<dbReference type="Gene3D" id="2.40.340.10">
    <property type="entry name" value="MoeA, C-terminal, domain IV"/>
    <property type="match status" value="1"/>
</dbReference>
<dbReference type="InterPro" id="IPR036135">
    <property type="entry name" value="MoeA_linker/N_sf"/>
</dbReference>
<keyword evidence="9 11" id="KW-0501">Molybdenum cofactor biosynthesis</keyword>
<dbReference type="Pfam" id="PF03454">
    <property type="entry name" value="MoeA_C"/>
    <property type="match status" value="1"/>
</dbReference>
<dbReference type="Proteomes" id="UP000003558">
    <property type="component" value="Unassembled WGS sequence"/>
</dbReference>
<dbReference type="GO" id="GO:0061599">
    <property type="term" value="F:molybdopterin molybdotransferase activity"/>
    <property type="evidence" value="ECO:0007669"/>
    <property type="project" value="UniProtKB-UniRule"/>
</dbReference>
<dbReference type="SUPFAM" id="SSF63867">
    <property type="entry name" value="MoeA C-terminal domain-like"/>
    <property type="match status" value="1"/>
</dbReference>
<evidence type="ECO:0000256" key="7">
    <source>
        <dbReference type="ARBA" id="ARBA00022723"/>
    </source>
</evidence>
<dbReference type="EMBL" id="BACI01000056">
    <property type="protein sequence ID" value="GAA12638.1"/>
    <property type="molecule type" value="Genomic_DNA"/>
</dbReference>
<dbReference type="InterPro" id="IPR005111">
    <property type="entry name" value="MoeA_C_domain_IV"/>
</dbReference>
<evidence type="ECO:0000256" key="4">
    <source>
        <dbReference type="ARBA" id="ARBA00010763"/>
    </source>
</evidence>
<evidence type="ECO:0000256" key="10">
    <source>
        <dbReference type="ARBA" id="ARBA00047317"/>
    </source>
</evidence>
<keyword evidence="5 11" id="KW-0500">Molybdenum</keyword>
<dbReference type="NCBIfam" id="TIGR00177">
    <property type="entry name" value="molyb_syn"/>
    <property type="match status" value="1"/>
</dbReference>
<dbReference type="NCBIfam" id="NF045515">
    <property type="entry name" value="Glp_gephyrin"/>
    <property type="match status" value="1"/>
</dbReference>
<dbReference type="eggNOG" id="COG0303">
    <property type="taxonomic scope" value="Bacteria"/>
</dbReference>
<dbReference type="PANTHER" id="PTHR10192">
    <property type="entry name" value="MOLYBDOPTERIN BIOSYNTHESIS PROTEIN"/>
    <property type="match status" value="1"/>
</dbReference>
<dbReference type="UniPathway" id="UPA00344"/>
<dbReference type="InterPro" id="IPR001453">
    <property type="entry name" value="MoaB/Mog_dom"/>
</dbReference>
<comment type="caution">
    <text evidence="13">The sequence shown here is derived from an EMBL/GenBank/DDBJ whole genome shotgun (WGS) entry which is preliminary data.</text>
</comment>
<dbReference type="Gene3D" id="3.90.105.10">
    <property type="entry name" value="Molybdopterin biosynthesis moea protein, domain 2"/>
    <property type="match status" value="1"/>
</dbReference>
<gene>
    <name evidence="13" type="primary">moeA</name>
    <name evidence="13" type="ORF">GOALK_056_00710</name>
</gene>
<evidence type="ECO:0000256" key="9">
    <source>
        <dbReference type="ARBA" id="ARBA00023150"/>
    </source>
</evidence>
<dbReference type="CDD" id="cd00887">
    <property type="entry name" value="MoeA"/>
    <property type="match status" value="1"/>
</dbReference>
<reference evidence="13 14" key="1">
    <citation type="submission" date="2011-05" db="EMBL/GenBank/DDBJ databases">
        <title>Whole genome shotgun sequence of Gordonia alkanivorans NBRC 16433.</title>
        <authorList>
            <person name="Hosoyama A."/>
            <person name="Nakamura S."/>
            <person name="Takarada H."/>
            <person name="Tsuchikane K."/>
            <person name="Yamazaki S."/>
            <person name="Fujita N."/>
        </authorList>
    </citation>
    <scope>NUCLEOTIDE SEQUENCE [LARGE SCALE GENOMIC DNA]</scope>
    <source>
        <strain evidence="13 14">NBRC 16433</strain>
    </source>
</reference>
<accession>F9VVK9</accession>
<dbReference type="InterPro" id="IPR036688">
    <property type="entry name" value="MoeA_C_domain_IV_sf"/>
</dbReference>
<dbReference type="SUPFAM" id="SSF53218">
    <property type="entry name" value="Molybdenum cofactor biosynthesis proteins"/>
    <property type="match status" value="1"/>
</dbReference>
<dbReference type="InterPro" id="IPR005110">
    <property type="entry name" value="MoeA_linker/N"/>
</dbReference>
<evidence type="ECO:0000256" key="2">
    <source>
        <dbReference type="ARBA" id="ARBA00002901"/>
    </source>
</evidence>
<comment type="cofactor">
    <cofactor evidence="1 11">
        <name>Mg(2+)</name>
        <dbReference type="ChEBI" id="CHEBI:18420"/>
    </cofactor>
</comment>
<evidence type="ECO:0000256" key="5">
    <source>
        <dbReference type="ARBA" id="ARBA00022505"/>
    </source>
</evidence>
<evidence type="ECO:0000256" key="11">
    <source>
        <dbReference type="RuleBase" id="RU365090"/>
    </source>
</evidence>